<dbReference type="Proteomes" id="UP000321583">
    <property type="component" value="Unassembled WGS sequence"/>
</dbReference>
<dbReference type="SUPFAM" id="SSF53448">
    <property type="entry name" value="Nucleotide-diphospho-sugar transferases"/>
    <property type="match status" value="1"/>
</dbReference>
<dbReference type="RefSeq" id="WP_186828148.1">
    <property type="nucleotide sequence ID" value="NZ_VLJS01000064.1"/>
</dbReference>
<dbReference type="InterPro" id="IPR001173">
    <property type="entry name" value="Glyco_trans_2-like"/>
</dbReference>
<dbReference type="AlphaFoldDB" id="A0A562DIZ1"/>
<evidence type="ECO:0000313" key="3">
    <source>
        <dbReference type="Proteomes" id="UP000321583"/>
    </source>
</evidence>
<dbReference type="PANTHER" id="PTHR22916:SF3">
    <property type="entry name" value="UDP-GLCNAC:BETAGAL BETA-1,3-N-ACETYLGLUCOSAMINYLTRANSFERASE-LIKE PROTEIN 1"/>
    <property type="match status" value="1"/>
</dbReference>
<sequence>MNPASPPATPAPLLSIVVLVYNTSAYLRECFDSLLHQAYRNIEIIAIDDASTDDSLAICREYEAAHPNFSCISKPNEGGAIAGNLGISLARGEYVALVDSDDVVTPDGYRLLMEEALRTGADITIGRAARLVNGARSAAGFLYEPYVWSQRRTFDSVEQFDDVIHDCFYWNKVFRTGFLRAHGLGMDPGLLYADRPFVHRAYWHSRRTAIIPDLVYLWRTRPEGAAASISQSAQKAGNFADRIRSMVIEWHDFAGISAAAAYRRKIAVANLHRALYAAPGIVSSPSFRRAFMQGMHELLALYGDLDWSSLGVRRCLYLELIRRNEVEALCFLLGVTQERSWIVEIEGACYWQQPFLDNPEVPVPREVMRVDFPVIGFFHVGELALDDNGLGLDLHLHEGIMARCGIAFELQSLYGEGVHELVAEGRAG</sequence>
<accession>A0A562DIZ1</accession>
<evidence type="ECO:0000313" key="2">
    <source>
        <dbReference type="EMBL" id="TWH09622.1"/>
    </source>
</evidence>
<feature type="non-terminal residue" evidence="2">
    <location>
        <position position="428"/>
    </location>
</feature>
<dbReference type="Gene3D" id="3.90.550.10">
    <property type="entry name" value="Spore Coat Polysaccharide Biosynthesis Protein SpsA, Chain A"/>
    <property type="match status" value="1"/>
</dbReference>
<organism evidence="2 3">
    <name type="scientific">Pseudoxanthomonas taiwanensis J19</name>
    <dbReference type="NCBI Taxonomy" id="935569"/>
    <lineage>
        <taxon>Bacteria</taxon>
        <taxon>Pseudomonadati</taxon>
        <taxon>Pseudomonadota</taxon>
        <taxon>Gammaproteobacteria</taxon>
        <taxon>Lysobacterales</taxon>
        <taxon>Lysobacteraceae</taxon>
        <taxon>Pseudoxanthomonas</taxon>
    </lineage>
</organism>
<protein>
    <submittedName>
        <fullName evidence="2">Glycosyltransferase involved in cell wall biosynthesis</fullName>
    </submittedName>
</protein>
<feature type="domain" description="Glycosyltransferase 2-like" evidence="1">
    <location>
        <begin position="15"/>
        <end position="178"/>
    </location>
</feature>
<comment type="caution">
    <text evidence="2">The sequence shown here is derived from an EMBL/GenBank/DDBJ whole genome shotgun (WGS) entry which is preliminary data.</text>
</comment>
<gene>
    <name evidence="2" type="ORF">L613_003500000320</name>
</gene>
<name>A0A562DIZ1_9GAMM</name>
<dbReference type="PANTHER" id="PTHR22916">
    <property type="entry name" value="GLYCOSYLTRANSFERASE"/>
    <property type="match status" value="1"/>
</dbReference>
<dbReference type="InterPro" id="IPR029044">
    <property type="entry name" value="Nucleotide-diphossugar_trans"/>
</dbReference>
<keyword evidence="2" id="KW-0808">Transferase</keyword>
<reference evidence="2 3" key="1">
    <citation type="submission" date="2019-07" db="EMBL/GenBank/DDBJ databases">
        <title>Genome sequencing of lignin-degrading bacterial isolates.</title>
        <authorList>
            <person name="Gladden J."/>
        </authorList>
    </citation>
    <scope>NUCLEOTIDE SEQUENCE [LARGE SCALE GENOMIC DNA]</scope>
    <source>
        <strain evidence="2 3">J19</strain>
    </source>
</reference>
<dbReference type="CDD" id="cd00761">
    <property type="entry name" value="Glyco_tranf_GTA_type"/>
    <property type="match status" value="1"/>
</dbReference>
<dbReference type="EMBL" id="VLJS01000064">
    <property type="protein sequence ID" value="TWH09622.1"/>
    <property type="molecule type" value="Genomic_DNA"/>
</dbReference>
<evidence type="ECO:0000259" key="1">
    <source>
        <dbReference type="Pfam" id="PF00535"/>
    </source>
</evidence>
<dbReference type="GO" id="GO:0016758">
    <property type="term" value="F:hexosyltransferase activity"/>
    <property type="evidence" value="ECO:0007669"/>
    <property type="project" value="UniProtKB-ARBA"/>
</dbReference>
<proteinExistence type="predicted"/>
<dbReference type="Pfam" id="PF00535">
    <property type="entry name" value="Glycos_transf_2"/>
    <property type="match status" value="1"/>
</dbReference>
<keyword evidence="3" id="KW-1185">Reference proteome</keyword>